<keyword evidence="4 8" id="KW-0539">Nucleus</keyword>
<dbReference type="OrthoDB" id="268428at2759"/>
<dbReference type="STRING" id="407821.A0A087U3X6"/>
<evidence type="ECO:0000256" key="7">
    <source>
        <dbReference type="ARBA" id="ARBA00049625"/>
    </source>
</evidence>
<keyword evidence="10" id="KW-1185">Reference proteome</keyword>
<comment type="subcellular location">
    <subcellularLocation>
        <location evidence="8">Cytoplasm</location>
    </subcellularLocation>
    <subcellularLocation>
        <location evidence="8">Nucleus</location>
    </subcellularLocation>
</comment>
<comment type="function">
    <text evidence="5">Non-catalytic component of the proteasome, a multicatalytic proteinase complex which is characterized by its ability to cleave peptides with Arg, Phe, Tyr, Leu, and Glu adjacent to the leaving group at neutral or slightly basic pH. The proteasome has an ATP-dependent proteolytic activity.</text>
</comment>
<keyword evidence="3 8" id="KW-0647">Proteasome</keyword>
<dbReference type="AlphaFoldDB" id="A0A087U3X6"/>
<dbReference type="FunFam" id="3.60.20.10:FF:000008">
    <property type="entry name" value="Proteasome subunit beta type-4"/>
    <property type="match status" value="1"/>
</dbReference>
<comment type="function">
    <text evidence="7">Non-catalytic component of the 20S core proteasome complex involved in the proteolytic degradation of most intracellular proteins. This complex plays numerous essential roles within the cell by associating with different regulatory particles. Associated with two 19S regulatory particles, forms the 26S proteasome and thus participates in the ATP-dependent degradation of ubiquitinated proteins. The 26S proteasome plays a key role in the maintenance of protein homeostasis by removing misfolded or damaged proteins that could impair cellular functions, and by removing proteins whose functions are no longer required. Associated with the PA200 or PA28, the 20S proteasome mediates ubiquitin-independent protein degradation. This type of proteolysis is required in several pathways including spermatogenesis (20S-PA200 complex) or generation of a subset of MHC class I-presented antigenic peptides (20S-PA28 complex).</text>
</comment>
<dbReference type="PANTHER" id="PTHR32194">
    <property type="entry name" value="METALLOPROTEASE TLDD"/>
    <property type="match status" value="1"/>
</dbReference>
<comment type="subunit">
    <text evidence="8">Component of the proteasome complex.</text>
</comment>
<evidence type="ECO:0000256" key="6">
    <source>
        <dbReference type="ARBA" id="ARBA00026071"/>
    </source>
</evidence>
<dbReference type="GO" id="GO:0005634">
    <property type="term" value="C:nucleus"/>
    <property type="evidence" value="ECO:0007669"/>
    <property type="project" value="UniProtKB-SubCell"/>
</dbReference>
<dbReference type="Pfam" id="PF00227">
    <property type="entry name" value="Proteasome"/>
    <property type="match status" value="1"/>
</dbReference>
<sequence length="204" mass="23167">MECLIGIAFKDFVIVAADMNVAHNIVLVRKDDDKMYKLSDHLLMLVSGEAGDTIQFAEFIAKNIQLYKMRNGYELSPTAAANYTRRNLADFLRSRTPYAVNLLMAGFDSQNGSELHYIDYLATMAKLPFAAHGYASYFVLSIMDRYYRPDMSVTEGTQLIEKCLKELNHRFLVSLPVFKVRMVDEKGIHDLPDIKPTELLAAVK</sequence>
<evidence type="ECO:0000256" key="1">
    <source>
        <dbReference type="ARBA" id="ARBA00011656"/>
    </source>
</evidence>
<comment type="similarity">
    <text evidence="8">Belongs to the peptidase T1B family.</text>
</comment>
<protein>
    <recommendedName>
        <fullName evidence="8">Proteasome subunit beta</fullName>
    </recommendedName>
</protein>
<evidence type="ECO:0000256" key="5">
    <source>
        <dbReference type="ARBA" id="ARBA00024953"/>
    </source>
</evidence>
<dbReference type="PROSITE" id="PS00854">
    <property type="entry name" value="PROTEASOME_BETA_1"/>
    <property type="match status" value="1"/>
</dbReference>
<name>A0A087U3X6_STEMI</name>
<dbReference type="GO" id="GO:0010498">
    <property type="term" value="P:proteasomal protein catabolic process"/>
    <property type="evidence" value="ECO:0007669"/>
    <property type="project" value="InterPro"/>
</dbReference>
<dbReference type="CDD" id="cd03758">
    <property type="entry name" value="proteasome_beta_type_2"/>
    <property type="match status" value="1"/>
</dbReference>
<accession>A0A087U3X6</accession>
<dbReference type="InterPro" id="IPR016050">
    <property type="entry name" value="Proteasome_bsu_CS"/>
</dbReference>
<evidence type="ECO:0000256" key="4">
    <source>
        <dbReference type="ARBA" id="ARBA00023242"/>
    </source>
</evidence>
<dbReference type="Gene3D" id="3.60.20.10">
    <property type="entry name" value="Glutamine Phosphoribosylpyrophosphate, subunit 1, domain 1"/>
    <property type="match status" value="1"/>
</dbReference>
<dbReference type="GO" id="GO:0005839">
    <property type="term" value="C:proteasome core complex"/>
    <property type="evidence" value="ECO:0007669"/>
    <property type="project" value="InterPro"/>
</dbReference>
<dbReference type="SUPFAM" id="SSF56235">
    <property type="entry name" value="N-terminal nucleophile aminohydrolases (Ntn hydrolases)"/>
    <property type="match status" value="1"/>
</dbReference>
<dbReference type="OMA" id="MKRDHDK"/>
<keyword evidence="2 8" id="KW-0963">Cytoplasm</keyword>
<evidence type="ECO:0000313" key="10">
    <source>
        <dbReference type="Proteomes" id="UP000054359"/>
    </source>
</evidence>
<reference evidence="9 10" key="1">
    <citation type="submission" date="2013-11" db="EMBL/GenBank/DDBJ databases">
        <title>Genome sequencing of Stegodyphus mimosarum.</title>
        <authorList>
            <person name="Bechsgaard J."/>
        </authorList>
    </citation>
    <scope>NUCLEOTIDE SEQUENCE [LARGE SCALE GENOMIC DNA]</scope>
</reference>
<comment type="function">
    <text evidence="8">Component of the proteasome, a multicatalytic proteinase complex which is characterized by its ability to cleave peptides with Arg, Phe, Tyr, Leu, and Glu adjacent to the leaving group at neutral or slightly basic pH. The proteasome has an ATP-dependent proteolytic activity.</text>
</comment>
<proteinExistence type="inferred from homology"/>
<evidence type="ECO:0000256" key="2">
    <source>
        <dbReference type="ARBA" id="ARBA00022490"/>
    </source>
</evidence>
<gene>
    <name evidence="9" type="ORF">X975_09776</name>
</gene>
<evidence type="ECO:0000256" key="3">
    <source>
        <dbReference type="ARBA" id="ARBA00022942"/>
    </source>
</evidence>
<organism evidence="9 10">
    <name type="scientific">Stegodyphus mimosarum</name>
    <name type="common">African social velvet spider</name>
    <dbReference type="NCBI Taxonomy" id="407821"/>
    <lineage>
        <taxon>Eukaryota</taxon>
        <taxon>Metazoa</taxon>
        <taxon>Ecdysozoa</taxon>
        <taxon>Arthropoda</taxon>
        <taxon>Chelicerata</taxon>
        <taxon>Arachnida</taxon>
        <taxon>Araneae</taxon>
        <taxon>Araneomorphae</taxon>
        <taxon>Entelegynae</taxon>
        <taxon>Eresoidea</taxon>
        <taxon>Eresidae</taxon>
        <taxon>Stegodyphus</taxon>
    </lineage>
</organism>
<dbReference type="EMBL" id="KK118040">
    <property type="protein sequence ID" value="KFM72065.1"/>
    <property type="molecule type" value="Genomic_DNA"/>
</dbReference>
<dbReference type="InterPro" id="IPR001353">
    <property type="entry name" value="Proteasome_sua/b"/>
</dbReference>
<evidence type="ECO:0000256" key="8">
    <source>
        <dbReference type="RuleBase" id="RU004203"/>
    </source>
</evidence>
<dbReference type="Proteomes" id="UP000054359">
    <property type="component" value="Unassembled WGS sequence"/>
</dbReference>
<comment type="subunit">
    <text evidence="1">The 26S proteasome consists of a 20S proteasome core and two 19S regulatory subunits. The 20S proteasome core is a barrel-shaped complex made of 28 subunits that are arranged in four stacked rings. The two outer rings are each formed by seven alpha subunits, and the two inner rings are formed by seven beta subunits. The proteolytic activity is exerted by three beta-subunits PSMB5, PSMB6 and PSMB7.</text>
</comment>
<dbReference type="InterPro" id="IPR035206">
    <property type="entry name" value="Proteasome_beta2"/>
</dbReference>
<dbReference type="InterPro" id="IPR029055">
    <property type="entry name" value="Ntn_hydrolases_N"/>
</dbReference>
<dbReference type="GO" id="GO:0005737">
    <property type="term" value="C:cytoplasm"/>
    <property type="evidence" value="ECO:0007669"/>
    <property type="project" value="UniProtKB-SubCell"/>
</dbReference>
<dbReference type="PROSITE" id="PS51476">
    <property type="entry name" value="PROTEASOME_BETA_2"/>
    <property type="match status" value="1"/>
</dbReference>
<comment type="subunit">
    <text evidence="6">The 26S proteasome consists of a 20S proteasome core and two 19S regulatory subunits. The 20S proteasome core is composed of 28 subunits that are arranged in four stacked rings, resulting in a barrel-shaped structure. The two end rings are each formed by seven alpha subunits, and the two central rings are each formed by seven beta subunits. The catalytic chamber with the active sites is on the inside of the barrel.</text>
</comment>
<evidence type="ECO:0000313" key="9">
    <source>
        <dbReference type="EMBL" id="KFM72065.1"/>
    </source>
</evidence>
<dbReference type="InterPro" id="IPR023333">
    <property type="entry name" value="Proteasome_suB-type"/>
</dbReference>
<feature type="non-terminal residue" evidence="9">
    <location>
        <position position="204"/>
    </location>
</feature>
<dbReference type="PANTHER" id="PTHR32194:SF2">
    <property type="entry name" value="PROTEASOME SUBUNIT BETA TYPE-1"/>
    <property type="match status" value="1"/>
</dbReference>